<gene>
    <name evidence="2" type="primary">Dper\GL19943</name>
    <name evidence="2" type="ORF">Dper_GL19943</name>
</gene>
<sequence length="211" mass="23676">MPRMLQLHSCPTASCGQRRQWTEMEMAMEMEMGSDGCPSEAAAKSCMLAKGSPLAEGSCCRRRRRRRRRRCLPDKTSNNLLKRCARCPGISKSGTSKILASDDLMDQPPQKKRRVSVIPLPELADMEQPSQHRRRRSSLPNFGRVDEFSTRPVENLTIESAIPLHLHIAHAHAHAHAHANAHPYPHPHPLPPGGGCHLNHNRTTRTILLFS</sequence>
<organism evidence="3">
    <name type="scientific">Drosophila persimilis</name>
    <name type="common">Fruit fly</name>
    <dbReference type="NCBI Taxonomy" id="7234"/>
    <lineage>
        <taxon>Eukaryota</taxon>
        <taxon>Metazoa</taxon>
        <taxon>Ecdysozoa</taxon>
        <taxon>Arthropoda</taxon>
        <taxon>Hexapoda</taxon>
        <taxon>Insecta</taxon>
        <taxon>Pterygota</taxon>
        <taxon>Neoptera</taxon>
        <taxon>Endopterygota</taxon>
        <taxon>Diptera</taxon>
        <taxon>Brachycera</taxon>
        <taxon>Muscomorpha</taxon>
        <taxon>Ephydroidea</taxon>
        <taxon>Drosophilidae</taxon>
        <taxon>Drosophila</taxon>
        <taxon>Sophophora</taxon>
    </lineage>
</organism>
<keyword evidence="3" id="KW-1185">Reference proteome</keyword>
<dbReference type="Proteomes" id="UP000008744">
    <property type="component" value="Unassembled WGS sequence"/>
</dbReference>
<evidence type="ECO:0000313" key="3">
    <source>
        <dbReference type="Proteomes" id="UP000008744"/>
    </source>
</evidence>
<proteinExistence type="predicted"/>
<dbReference type="AlphaFoldDB" id="B4GYL0"/>
<protein>
    <submittedName>
        <fullName evidence="2">GL19943</fullName>
    </submittedName>
</protein>
<name>B4GYL0_DROPE</name>
<feature type="region of interest" description="Disordered" evidence="1">
    <location>
        <begin position="177"/>
        <end position="199"/>
    </location>
</feature>
<evidence type="ECO:0000313" key="2">
    <source>
        <dbReference type="EMBL" id="EDW27866.1"/>
    </source>
</evidence>
<dbReference type="EMBL" id="CH479197">
    <property type="protein sequence ID" value="EDW27866.1"/>
    <property type="molecule type" value="Genomic_DNA"/>
</dbReference>
<dbReference type="HOGENOM" id="CLU_1306025_0_0_1"/>
<feature type="region of interest" description="Disordered" evidence="1">
    <location>
        <begin position="96"/>
        <end position="145"/>
    </location>
</feature>
<accession>B4GYL0</accession>
<evidence type="ECO:0000256" key="1">
    <source>
        <dbReference type="SAM" id="MobiDB-lite"/>
    </source>
</evidence>
<reference evidence="2 3" key="1">
    <citation type="journal article" date="2007" name="Nature">
        <title>Evolution of genes and genomes on the Drosophila phylogeny.</title>
        <authorList>
            <consortium name="Drosophila 12 Genomes Consortium"/>
            <person name="Clark A.G."/>
            <person name="Eisen M.B."/>
            <person name="Smith D.R."/>
            <person name="Bergman C.M."/>
            <person name="Oliver B."/>
            <person name="Markow T.A."/>
            <person name="Kaufman T.C."/>
            <person name="Kellis M."/>
            <person name="Gelbart W."/>
            <person name="Iyer V.N."/>
            <person name="Pollard D.A."/>
            <person name="Sackton T.B."/>
            <person name="Larracuente A.M."/>
            <person name="Singh N.D."/>
            <person name="Abad J.P."/>
            <person name="Abt D.N."/>
            <person name="Adryan B."/>
            <person name="Aguade M."/>
            <person name="Akashi H."/>
            <person name="Anderson W.W."/>
            <person name="Aquadro C.F."/>
            <person name="Ardell D.H."/>
            <person name="Arguello R."/>
            <person name="Artieri C.G."/>
            <person name="Barbash D.A."/>
            <person name="Barker D."/>
            <person name="Barsanti P."/>
            <person name="Batterham P."/>
            <person name="Batzoglou S."/>
            <person name="Begun D."/>
            <person name="Bhutkar A."/>
            <person name="Blanco E."/>
            <person name="Bosak S.A."/>
            <person name="Bradley R.K."/>
            <person name="Brand A.D."/>
            <person name="Brent M.R."/>
            <person name="Brooks A.N."/>
            <person name="Brown R.H."/>
            <person name="Butlin R.K."/>
            <person name="Caggese C."/>
            <person name="Calvi B.R."/>
            <person name="Bernardo de Carvalho A."/>
            <person name="Caspi A."/>
            <person name="Castrezana S."/>
            <person name="Celniker S.E."/>
            <person name="Chang J.L."/>
            <person name="Chapple C."/>
            <person name="Chatterji S."/>
            <person name="Chinwalla A."/>
            <person name="Civetta A."/>
            <person name="Clifton S.W."/>
            <person name="Comeron J.M."/>
            <person name="Costello J.C."/>
            <person name="Coyne J.A."/>
            <person name="Daub J."/>
            <person name="David R.G."/>
            <person name="Delcher A.L."/>
            <person name="Delehaunty K."/>
            <person name="Do C.B."/>
            <person name="Ebling H."/>
            <person name="Edwards K."/>
            <person name="Eickbush T."/>
            <person name="Evans J.D."/>
            <person name="Filipski A."/>
            <person name="Findeiss S."/>
            <person name="Freyhult E."/>
            <person name="Fulton L."/>
            <person name="Fulton R."/>
            <person name="Garcia A.C."/>
            <person name="Gardiner A."/>
            <person name="Garfield D.A."/>
            <person name="Garvin B.E."/>
            <person name="Gibson G."/>
            <person name="Gilbert D."/>
            <person name="Gnerre S."/>
            <person name="Godfrey J."/>
            <person name="Good R."/>
            <person name="Gotea V."/>
            <person name="Gravely B."/>
            <person name="Greenberg A.J."/>
            <person name="Griffiths-Jones S."/>
            <person name="Gross S."/>
            <person name="Guigo R."/>
            <person name="Gustafson E.A."/>
            <person name="Haerty W."/>
            <person name="Hahn M.W."/>
            <person name="Halligan D.L."/>
            <person name="Halpern A.L."/>
            <person name="Halter G.M."/>
            <person name="Han M.V."/>
            <person name="Heger A."/>
            <person name="Hillier L."/>
            <person name="Hinrichs A.S."/>
            <person name="Holmes I."/>
            <person name="Hoskins R.A."/>
            <person name="Hubisz M.J."/>
            <person name="Hultmark D."/>
            <person name="Huntley M.A."/>
            <person name="Jaffe D.B."/>
            <person name="Jagadeeshan S."/>
            <person name="Jeck W.R."/>
            <person name="Johnson J."/>
            <person name="Jones C.D."/>
            <person name="Jordan W.C."/>
            <person name="Karpen G.H."/>
            <person name="Kataoka E."/>
            <person name="Keightley P.D."/>
            <person name="Kheradpour P."/>
            <person name="Kirkness E.F."/>
            <person name="Koerich L.B."/>
            <person name="Kristiansen K."/>
            <person name="Kudrna D."/>
            <person name="Kulathinal R.J."/>
            <person name="Kumar S."/>
            <person name="Kwok R."/>
            <person name="Lander E."/>
            <person name="Langley C.H."/>
            <person name="Lapoint R."/>
            <person name="Lazzaro B.P."/>
            <person name="Lee S.J."/>
            <person name="Levesque L."/>
            <person name="Li R."/>
            <person name="Lin C.F."/>
            <person name="Lin M.F."/>
            <person name="Lindblad-Toh K."/>
            <person name="Llopart A."/>
            <person name="Long M."/>
            <person name="Low L."/>
            <person name="Lozovsky E."/>
            <person name="Lu J."/>
            <person name="Luo M."/>
            <person name="Machado C.A."/>
            <person name="Makalowski W."/>
            <person name="Marzo M."/>
            <person name="Matsuda M."/>
            <person name="Matzkin L."/>
            <person name="McAllister B."/>
            <person name="McBride C.S."/>
            <person name="McKernan B."/>
            <person name="McKernan K."/>
            <person name="Mendez-Lago M."/>
            <person name="Minx P."/>
            <person name="Mollenhauer M.U."/>
            <person name="Montooth K."/>
            <person name="Mount S.M."/>
            <person name="Mu X."/>
            <person name="Myers E."/>
            <person name="Negre B."/>
            <person name="Newfeld S."/>
            <person name="Nielsen R."/>
            <person name="Noor M.A."/>
            <person name="O'Grady P."/>
            <person name="Pachter L."/>
            <person name="Papaceit M."/>
            <person name="Parisi M.J."/>
            <person name="Parisi M."/>
            <person name="Parts L."/>
            <person name="Pedersen J.S."/>
            <person name="Pesole G."/>
            <person name="Phillippy A.M."/>
            <person name="Ponting C.P."/>
            <person name="Pop M."/>
            <person name="Porcelli D."/>
            <person name="Powell J.R."/>
            <person name="Prohaska S."/>
            <person name="Pruitt K."/>
            <person name="Puig M."/>
            <person name="Quesneville H."/>
            <person name="Ram K.R."/>
            <person name="Rand D."/>
            <person name="Rasmussen M.D."/>
            <person name="Reed L.K."/>
            <person name="Reenan R."/>
            <person name="Reily A."/>
            <person name="Remington K.A."/>
            <person name="Rieger T.T."/>
            <person name="Ritchie M.G."/>
            <person name="Robin C."/>
            <person name="Rogers Y.H."/>
            <person name="Rohde C."/>
            <person name="Rozas J."/>
            <person name="Rubenfield M.J."/>
            <person name="Ruiz A."/>
            <person name="Russo S."/>
            <person name="Salzberg S.L."/>
            <person name="Sanchez-Gracia A."/>
            <person name="Saranga D.J."/>
            <person name="Sato H."/>
            <person name="Schaeffer S.W."/>
            <person name="Schatz M.C."/>
            <person name="Schlenke T."/>
            <person name="Schwartz R."/>
            <person name="Segarra C."/>
            <person name="Singh R.S."/>
            <person name="Sirot L."/>
            <person name="Sirota M."/>
            <person name="Sisneros N.B."/>
            <person name="Smith C.D."/>
            <person name="Smith T.F."/>
            <person name="Spieth J."/>
            <person name="Stage D.E."/>
            <person name="Stark A."/>
            <person name="Stephan W."/>
            <person name="Strausberg R.L."/>
            <person name="Strempel S."/>
            <person name="Sturgill D."/>
            <person name="Sutton G."/>
            <person name="Sutton G.G."/>
            <person name="Tao W."/>
            <person name="Teichmann S."/>
            <person name="Tobari Y.N."/>
            <person name="Tomimura Y."/>
            <person name="Tsolas J.M."/>
            <person name="Valente V.L."/>
            <person name="Venter E."/>
            <person name="Venter J.C."/>
            <person name="Vicario S."/>
            <person name="Vieira F.G."/>
            <person name="Vilella A.J."/>
            <person name="Villasante A."/>
            <person name="Walenz B."/>
            <person name="Wang J."/>
            <person name="Wasserman M."/>
            <person name="Watts T."/>
            <person name="Wilson D."/>
            <person name="Wilson R.K."/>
            <person name="Wing R.A."/>
            <person name="Wolfner M.F."/>
            <person name="Wong A."/>
            <person name="Wong G.K."/>
            <person name="Wu C.I."/>
            <person name="Wu G."/>
            <person name="Yamamoto D."/>
            <person name="Yang H.P."/>
            <person name="Yang S.P."/>
            <person name="Yorke J.A."/>
            <person name="Yoshida K."/>
            <person name="Zdobnov E."/>
            <person name="Zhang P."/>
            <person name="Zhang Y."/>
            <person name="Zimin A.V."/>
            <person name="Baldwin J."/>
            <person name="Abdouelleil A."/>
            <person name="Abdulkadir J."/>
            <person name="Abebe A."/>
            <person name="Abera B."/>
            <person name="Abreu J."/>
            <person name="Acer S.C."/>
            <person name="Aftuck L."/>
            <person name="Alexander A."/>
            <person name="An P."/>
            <person name="Anderson E."/>
            <person name="Anderson S."/>
            <person name="Arachi H."/>
            <person name="Azer M."/>
            <person name="Bachantsang P."/>
            <person name="Barry A."/>
            <person name="Bayul T."/>
            <person name="Berlin A."/>
            <person name="Bessette D."/>
            <person name="Bloom T."/>
            <person name="Blye J."/>
            <person name="Boguslavskiy L."/>
            <person name="Bonnet C."/>
            <person name="Boukhgalter B."/>
            <person name="Bourzgui I."/>
            <person name="Brown A."/>
            <person name="Cahill P."/>
            <person name="Channer S."/>
            <person name="Cheshatsang Y."/>
            <person name="Chuda L."/>
            <person name="Citroen M."/>
            <person name="Collymore A."/>
            <person name="Cooke P."/>
            <person name="Costello M."/>
            <person name="D'Aco K."/>
            <person name="Daza R."/>
            <person name="De Haan G."/>
            <person name="DeGray S."/>
            <person name="DeMaso C."/>
            <person name="Dhargay N."/>
            <person name="Dooley K."/>
            <person name="Dooley E."/>
            <person name="Doricent M."/>
            <person name="Dorje P."/>
            <person name="Dorjee K."/>
            <person name="Dupes A."/>
            <person name="Elong R."/>
            <person name="Falk J."/>
            <person name="Farina A."/>
            <person name="Faro S."/>
            <person name="Ferguson D."/>
            <person name="Fisher S."/>
            <person name="Foley C.D."/>
            <person name="Franke A."/>
            <person name="Friedrich D."/>
            <person name="Gadbois L."/>
            <person name="Gearin G."/>
            <person name="Gearin C.R."/>
            <person name="Giannoukos G."/>
            <person name="Goode T."/>
            <person name="Graham J."/>
            <person name="Grandbois E."/>
            <person name="Grewal S."/>
            <person name="Gyaltsen K."/>
            <person name="Hafez N."/>
            <person name="Hagos B."/>
            <person name="Hall J."/>
            <person name="Henson C."/>
            <person name="Hollinger A."/>
            <person name="Honan T."/>
            <person name="Huard M.D."/>
            <person name="Hughes L."/>
            <person name="Hurhula B."/>
            <person name="Husby M.E."/>
            <person name="Kamat A."/>
            <person name="Kanga B."/>
            <person name="Kashin S."/>
            <person name="Khazanovich D."/>
            <person name="Kisner P."/>
            <person name="Lance K."/>
            <person name="Lara M."/>
            <person name="Lee W."/>
            <person name="Lennon N."/>
            <person name="Letendre F."/>
            <person name="LeVine R."/>
            <person name="Lipovsky A."/>
            <person name="Liu X."/>
            <person name="Liu J."/>
            <person name="Liu S."/>
            <person name="Lokyitsang T."/>
            <person name="Lokyitsang Y."/>
            <person name="Lubonja R."/>
            <person name="Lui A."/>
            <person name="MacDonald P."/>
            <person name="Magnisalis V."/>
            <person name="Maru K."/>
            <person name="Matthews C."/>
            <person name="McCusker W."/>
            <person name="McDonough S."/>
            <person name="Mehta T."/>
            <person name="Meldrim J."/>
            <person name="Meneus L."/>
            <person name="Mihai O."/>
            <person name="Mihalev A."/>
            <person name="Mihova T."/>
            <person name="Mittelman R."/>
            <person name="Mlenga V."/>
            <person name="Montmayeur A."/>
            <person name="Mulrain L."/>
            <person name="Navidi A."/>
            <person name="Naylor J."/>
            <person name="Negash T."/>
            <person name="Nguyen T."/>
            <person name="Nguyen N."/>
            <person name="Nicol R."/>
            <person name="Norbu C."/>
            <person name="Norbu N."/>
            <person name="Novod N."/>
            <person name="O'Neill B."/>
            <person name="Osman S."/>
            <person name="Markiewicz E."/>
            <person name="Oyono O.L."/>
            <person name="Patti C."/>
            <person name="Phunkhang P."/>
            <person name="Pierre F."/>
            <person name="Priest M."/>
            <person name="Raghuraman S."/>
            <person name="Rege F."/>
            <person name="Reyes R."/>
            <person name="Rise C."/>
            <person name="Rogov P."/>
            <person name="Ross K."/>
            <person name="Ryan E."/>
            <person name="Settipalli S."/>
            <person name="Shea T."/>
            <person name="Sherpa N."/>
            <person name="Shi L."/>
            <person name="Shih D."/>
            <person name="Sparrow T."/>
            <person name="Spaulding J."/>
            <person name="Stalker J."/>
            <person name="Stange-Thomann N."/>
            <person name="Stavropoulos S."/>
            <person name="Stone C."/>
            <person name="Strader C."/>
            <person name="Tesfaye S."/>
            <person name="Thomson T."/>
            <person name="Thoulutsang Y."/>
            <person name="Thoulutsang D."/>
            <person name="Topham K."/>
            <person name="Topping I."/>
            <person name="Tsamla T."/>
            <person name="Vassiliev H."/>
            <person name="Vo A."/>
            <person name="Wangchuk T."/>
            <person name="Wangdi T."/>
            <person name="Weiand M."/>
            <person name="Wilkinson J."/>
            <person name="Wilson A."/>
            <person name="Yadav S."/>
            <person name="Young G."/>
            <person name="Yu Q."/>
            <person name="Zembek L."/>
            <person name="Zhong D."/>
            <person name="Zimmer A."/>
            <person name="Zwirko Z."/>
            <person name="Jaffe D.B."/>
            <person name="Alvarez P."/>
            <person name="Brockman W."/>
            <person name="Butler J."/>
            <person name="Chin C."/>
            <person name="Gnerre S."/>
            <person name="Grabherr M."/>
            <person name="Kleber M."/>
            <person name="Mauceli E."/>
            <person name="MacCallum I."/>
        </authorList>
    </citation>
    <scope>NUCLEOTIDE SEQUENCE [LARGE SCALE GENOMIC DNA]</scope>
    <source>
        <strain evidence="3">MSH-3 / Tucson 14011-0111.49</strain>
    </source>
</reference>